<comment type="cofactor">
    <cofactor evidence="1">
        <name>FAD</name>
        <dbReference type="ChEBI" id="CHEBI:57692"/>
    </cofactor>
</comment>
<evidence type="ECO:0000256" key="1">
    <source>
        <dbReference type="ARBA" id="ARBA00001974"/>
    </source>
</evidence>
<dbReference type="InterPro" id="IPR036188">
    <property type="entry name" value="FAD/NAD-bd_sf"/>
</dbReference>
<comment type="similarity">
    <text evidence="2">Belongs to the FAD-binding monooxygenase family.</text>
</comment>
<dbReference type="OrthoDB" id="66881at2759"/>
<dbReference type="PRINTS" id="PR00411">
    <property type="entry name" value="PNDRDTASEI"/>
</dbReference>
<dbReference type="Gene3D" id="3.50.50.60">
    <property type="entry name" value="FAD/NAD(P)-binding domain"/>
    <property type="match status" value="2"/>
</dbReference>
<evidence type="ECO:0000256" key="6">
    <source>
        <dbReference type="ARBA" id="ARBA00023002"/>
    </source>
</evidence>
<evidence type="ECO:0000256" key="5">
    <source>
        <dbReference type="ARBA" id="ARBA00022857"/>
    </source>
</evidence>
<evidence type="ECO:0000313" key="8">
    <source>
        <dbReference type="EMBL" id="KAH7141809.1"/>
    </source>
</evidence>
<dbReference type="PANTHER" id="PTHR43098">
    <property type="entry name" value="L-ORNITHINE N(5)-MONOOXYGENASE-RELATED"/>
    <property type="match status" value="1"/>
</dbReference>
<protein>
    <submittedName>
        <fullName evidence="8">Uncharacterized protein</fullName>
    </submittedName>
</protein>
<dbReference type="GO" id="GO:0004497">
    <property type="term" value="F:monooxygenase activity"/>
    <property type="evidence" value="ECO:0007669"/>
    <property type="project" value="UniProtKB-KW"/>
</dbReference>
<name>A0A9P9EQM9_9HYPO</name>
<comment type="caution">
    <text evidence="8">The sequence shown here is derived from an EMBL/GenBank/DDBJ whole genome shotgun (WGS) entry which is preliminary data.</text>
</comment>
<sequence length="547" mass="62460">MTAQNSTPTACQVDADIIIVGGGFGGCFALHQLRNLGYTVKLLEAGSDFGGVWHFNRYPGARVDSETPLYQLSLPEAWRSFTFRERFPGHAEIRQYFSHIADALDLRKDAIFDARVIESRFDPELNTWTLRTESGLITKSRYVVFATGTTNKPYIPEFPGLDAFSGRVIHPAAWPEDVDLKGKKIGIIGQGASGLQILQDLAKEDCHLTVFIRTPATALPMRQRSLSYNESEEMKNSYEAYFRQAKYHHEAGYSYSNPQDSFDNATPEQRRQRYEELWSRGSYAILSLNYPEYALDKAANAELYQFWAEKVRSRITDPQKRDIMAPLEQFQWIGAKRPNLEVDYYEMIDQPNVRLVDLKKNPIKQFVHNGIVTGELDVEETHDLDFVIVATGYDSVTGSLYEMNVSDRNGTTLQDKWKNGIYTYLGMMVPEVPNAFLLYGPQAPSGLANGPPFLELQVEWLVEFLKKLEKEHATAVKVSSKAATDYRQKNLDAYGRSLMKETPSWWNGSNIPGKNKEPLFWVGGLQYWRKESLKGLEDWSRYVLERK</sequence>
<dbReference type="Proteomes" id="UP000738349">
    <property type="component" value="Unassembled WGS sequence"/>
</dbReference>
<keyword evidence="6" id="KW-0560">Oxidoreductase</keyword>
<dbReference type="SUPFAM" id="SSF51905">
    <property type="entry name" value="FAD/NAD(P)-binding domain"/>
    <property type="match status" value="2"/>
</dbReference>
<reference evidence="8" key="1">
    <citation type="journal article" date="2021" name="Nat. Commun.">
        <title>Genetic determinants of endophytism in the Arabidopsis root mycobiome.</title>
        <authorList>
            <person name="Mesny F."/>
            <person name="Miyauchi S."/>
            <person name="Thiergart T."/>
            <person name="Pickel B."/>
            <person name="Atanasova L."/>
            <person name="Karlsson M."/>
            <person name="Huettel B."/>
            <person name="Barry K.W."/>
            <person name="Haridas S."/>
            <person name="Chen C."/>
            <person name="Bauer D."/>
            <person name="Andreopoulos W."/>
            <person name="Pangilinan J."/>
            <person name="LaButti K."/>
            <person name="Riley R."/>
            <person name="Lipzen A."/>
            <person name="Clum A."/>
            <person name="Drula E."/>
            <person name="Henrissat B."/>
            <person name="Kohler A."/>
            <person name="Grigoriev I.V."/>
            <person name="Martin F.M."/>
            <person name="Hacquard S."/>
        </authorList>
    </citation>
    <scope>NUCLEOTIDE SEQUENCE</scope>
    <source>
        <strain evidence="8">MPI-CAGE-AT-0147</strain>
    </source>
</reference>
<keyword evidence="7" id="KW-0503">Monooxygenase</keyword>
<evidence type="ECO:0000256" key="7">
    <source>
        <dbReference type="ARBA" id="ARBA00023033"/>
    </source>
</evidence>
<dbReference type="Pfam" id="PF13738">
    <property type="entry name" value="Pyr_redox_3"/>
    <property type="match status" value="1"/>
</dbReference>
<dbReference type="InterPro" id="IPR050775">
    <property type="entry name" value="FAD-binding_Monooxygenases"/>
</dbReference>
<dbReference type="PANTHER" id="PTHR43098:SF3">
    <property type="entry name" value="L-ORNITHINE N(5)-MONOOXYGENASE-RELATED"/>
    <property type="match status" value="1"/>
</dbReference>
<proteinExistence type="inferred from homology"/>
<keyword evidence="3" id="KW-0285">Flavoprotein</keyword>
<accession>A0A9P9EQM9</accession>
<keyword evidence="9" id="KW-1185">Reference proteome</keyword>
<evidence type="ECO:0000313" key="9">
    <source>
        <dbReference type="Proteomes" id="UP000738349"/>
    </source>
</evidence>
<organism evidence="8 9">
    <name type="scientific">Dactylonectria macrodidyma</name>
    <dbReference type="NCBI Taxonomy" id="307937"/>
    <lineage>
        <taxon>Eukaryota</taxon>
        <taxon>Fungi</taxon>
        <taxon>Dikarya</taxon>
        <taxon>Ascomycota</taxon>
        <taxon>Pezizomycotina</taxon>
        <taxon>Sordariomycetes</taxon>
        <taxon>Hypocreomycetidae</taxon>
        <taxon>Hypocreales</taxon>
        <taxon>Nectriaceae</taxon>
        <taxon>Dactylonectria</taxon>
    </lineage>
</organism>
<evidence type="ECO:0000256" key="3">
    <source>
        <dbReference type="ARBA" id="ARBA00022630"/>
    </source>
</evidence>
<keyword evidence="5" id="KW-0521">NADP</keyword>
<dbReference type="EMBL" id="JAGMUV010000010">
    <property type="protein sequence ID" value="KAH7141809.1"/>
    <property type="molecule type" value="Genomic_DNA"/>
</dbReference>
<evidence type="ECO:0000256" key="2">
    <source>
        <dbReference type="ARBA" id="ARBA00010139"/>
    </source>
</evidence>
<gene>
    <name evidence="8" type="ORF">EDB81DRAFT_884867</name>
</gene>
<dbReference type="AlphaFoldDB" id="A0A9P9EQM9"/>
<evidence type="ECO:0000256" key="4">
    <source>
        <dbReference type="ARBA" id="ARBA00022827"/>
    </source>
</evidence>
<keyword evidence="4" id="KW-0274">FAD</keyword>